<dbReference type="InterPro" id="IPR001932">
    <property type="entry name" value="PPM-type_phosphatase-like_dom"/>
</dbReference>
<feature type="domain" description="PPM-type phosphatase" evidence="1">
    <location>
        <begin position="6"/>
        <end position="287"/>
    </location>
</feature>
<organism evidence="2 3">
    <name type="scientific">Paenibacillus hemerocallicola</name>
    <dbReference type="NCBI Taxonomy" id="1172614"/>
    <lineage>
        <taxon>Bacteria</taxon>
        <taxon>Bacillati</taxon>
        <taxon>Bacillota</taxon>
        <taxon>Bacilli</taxon>
        <taxon>Bacillales</taxon>
        <taxon>Paenibacillaceae</taxon>
        <taxon>Paenibacillus</taxon>
    </lineage>
</organism>
<accession>A0A5C4SY82</accession>
<dbReference type="EMBL" id="VDCQ01000083">
    <property type="protein sequence ID" value="TNJ60495.1"/>
    <property type="molecule type" value="Genomic_DNA"/>
</dbReference>
<dbReference type="OrthoDB" id="1755431at2"/>
<name>A0A5C4SY82_9BACL</name>
<comment type="caution">
    <text evidence="2">The sequence shown here is derived from an EMBL/GenBank/DDBJ whole genome shotgun (WGS) entry which is preliminary data.</text>
</comment>
<dbReference type="AlphaFoldDB" id="A0A5C4SY82"/>
<sequence length="300" mass="33528">MTGGIHALMLEKLDYVSIKGEQPLNEDALVLNSLAGLFGVLDGATSLTPYVNRNNETGGYIAANLLKAHFERLSGPTDVRGELLEANRKLRAEMAEQGIDVDRKERLWSAAAAVVQIHEHTVSFAQAGDCMLLAVYRDGTVRPLTRPQLSHIDSVTLAKWQEGRERGLETKQQLRAYIYETIKANRERSNTPDGYSVINGEEAASHYVEYGTVNRIRLQHLVMLSDGIYLPGRDSAEPSYWTDLAEAVVSRGLRAYAEELVRFEQEDPDGKRHLRLKKSDDKSGVIVSFHRPQHMEGASR</sequence>
<dbReference type="Proteomes" id="UP000307943">
    <property type="component" value="Unassembled WGS sequence"/>
</dbReference>
<dbReference type="Gene3D" id="3.60.40.10">
    <property type="entry name" value="PPM-type phosphatase domain"/>
    <property type="match status" value="1"/>
</dbReference>
<proteinExistence type="predicted"/>
<dbReference type="SMART" id="SM00332">
    <property type="entry name" value="PP2Cc"/>
    <property type="match status" value="1"/>
</dbReference>
<evidence type="ECO:0000313" key="3">
    <source>
        <dbReference type="Proteomes" id="UP000307943"/>
    </source>
</evidence>
<evidence type="ECO:0000313" key="2">
    <source>
        <dbReference type="EMBL" id="TNJ60495.1"/>
    </source>
</evidence>
<dbReference type="SUPFAM" id="SSF81606">
    <property type="entry name" value="PP2C-like"/>
    <property type="match status" value="1"/>
</dbReference>
<reference evidence="2 3" key="1">
    <citation type="submission" date="2019-05" db="EMBL/GenBank/DDBJ databases">
        <title>We sequenced the genome of Paenibacillus hemerocallicola KCTC 33185 for further insight into its adaptation and study the phylogeny of Paenibacillus.</title>
        <authorList>
            <person name="Narsing Rao M.P."/>
        </authorList>
    </citation>
    <scope>NUCLEOTIDE SEQUENCE [LARGE SCALE GENOMIC DNA]</scope>
    <source>
        <strain evidence="2 3">KCTC 33185</strain>
    </source>
</reference>
<protein>
    <submittedName>
        <fullName evidence="2">Protein phosphatase 2C domain-containing protein</fullName>
    </submittedName>
</protein>
<evidence type="ECO:0000259" key="1">
    <source>
        <dbReference type="SMART" id="SM00332"/>
    </source>
</evidence>
<dbReference type="Pfam" id="PF13672">
    <property type="entry name" value="PP2C_2"/>
    <property type="match status" value="1"/>
</dbReference>
<gene>
    <name evidence="2" type="ORF">FE784_35925</name>
</gene>
<dbReference type="InterPro" id="IPR036457">
    <property type="entry name" value="PPM-type-like_dom_sf"/>
</dbReference>
<keyword evidence="3" id="KW-1185">Reference proteome</keyword>